<dbReference type="EMBL" id="JACGWN010000009">
    <property type="protein sequence ID" value="KAL0432953.1"/>
    <property type="molecule type" value="Genomic_DNA"/>
</dbReference>
<feature type="region of interest" description="Disordered" evidence="1">
    <location>
        <begin position="97"/>
        <end position="118"/>
    </location>
</feature>
<organism evidence="2">
    <name type="scientific">Sesamum latifolium</name>
    <dbReference type="NCBI Taxonomy" id="2727402"/>
    <lineage>
        <taxon>Eukaryota</taxon>
        <taxon>Viridiplantae</taxon>
        <taxon>Streptophyta</taxon>
        <taxon>Embryophyta</taxon>
        <taxon>Tracheophyta</taxon>
        <taxon>Spermatophyta</taxon>
        <taxon>Magnoliopsida</taxon>
        <taxon>eudicotyledons</taxon>
        <taxon>Gunneridae</taxon>
        <taxon>Pentapetalae</taxon>
        <taxon>asterids</taxon>
        <taxon>lamiids</taxon>
        <taxon>Lamiales</taxon>
        <taxon>Pedaliaceae</taxon>
        <taxon>Sesamum</taxon>
    </lineage>
</organism>
<evidence type="ECO:0000313" key="2">
    <source>
        <dbReference type="EMBL" id="KAL0432953.1"/>
    </source>
</evidence>
<sequence length="118" mass="13251">MEPRPASNSQQTGREDPIQHASGITSPSWGADELLQFSDYESSDKKEQLELEWLTDTNLFGEQISQESLAAAEVPQLLLSQSSNVTSYRPTKFYTAHKKPRIDVPDDDEEHFTVPDLG</sequence>
<evidence type="ECO:0000256" key="1">
    <source>
        <dbReference type="SAM" id="MobiDB-lite"/>
    </source>
</evidence>
<reference evidence="2" key="1">
    <citation type="submission" date="2020-06" db="EMBL/GenBank/DDBJ databases">
        <authorList>
            <person name="Li T."/>
            <person name="Hu X."/>
            <person name="Zhang T."/>
            <person name="Song X."/>
            <person name="Zhang H."/>
            <person name="Dai N."/>
            <person name="Sheng W."/>
            <person name="Hou X."/>
            <person name="Wei L."/>
        </authorList>
    </citation>
    <scope>NUCLEOTIDE SEQUENCE</scope>
    <source>
        <strain evidence="2">KEN1</strain>
        <tissue evidence="2">Leaf</tissue>
    </source>
</reference>
<protein>
    <submittedName>
        <fullName evidence="2">Uncharacterized protein</fullName>
    </submittedName>
</protein>
<dbReference type="AlphaFoldDB" id="A0AAW2VU66"/>
<feature type="compositionally biased region" description="Polar residues" evidence="1">
    <location>
        <begin position="1"/>
        <end position="12"/>
    </location>
</feature>
<proteinExistence type="predicted"/>
<comment type="caution">
    <text evidence="2">The sequence shown here is derived from an EMBL/GenBank/DDBJ whole genome shotgun (WGS) entry which is preliminary data.</text>
</comment>
<accession>A0AAW2VU66</accession>
<gene>
    <name evidence="2" type="ORF">Slati_2629600</name>
</gene>
<reference evidence="2" key="2">
    <citation type="journal article" date="2024" name="Plant">
        <title>Genomic evolution and insights into agronomic trait innovations of Sesamum species.</title>
        <authorList>
            <person name="Miao H."/>
            <person name="Wang L."/>
            <person name="Qu L."/>
            <person name="Liu H."/>
            <person name="Sun Y."/>
            <person name="Le M."/>
            <person name="Wang Q."/>
            <person name="Wei S."/>
            <person name="Zheng Y."/>
            <person name="Lin W."/>
            <person name="Duan Y."/>
            <person name="Cao H."/>
            <person name="Xiong S."/>
            <person name="Wang X."/>
            <person name="Wei L."/>
            <person name="Li C."/>
            <person name="Ma Q."/>
            <person name="Ju M."/>
            <person name="Zhao R."/>
            <person name="Li G."/>
            <person name="Mu C."/>
            <person name="Tian Q."/>
            <person name="Mei H."/>
            <person name="Zhang T."/>
            <person name="Gao T."/>
            <person name="Zhang H."/>
        </authorList>
    </citation>
    <scope>NUCLEOTIDE SEQUENCE</scope>
    <source>
        <strain evidence="2">KEN1</strain>
    </source>
</reference>
<feature type="region of interest" description="Disordered" evidence="1">
    <location>
        <begin position="1"/>
        <end position="29"/>
    </location>
</feature>
<name>A0AAW2VU66_9LAMI</name>